<dbReference type="InterPro" id="IPR005286">
    <property type="entry name" value="Cell_div_FtsE"/>
</dbReference>
<dbReference type="AlphaFoldDB" id="A0A1M6SYR4"/>
<dbReference type="FunFam" id="3.40.50.300:FF:000056">
    <property type="entry name" value="Cell division ATP-binding protein FtsE"/>
    <property type="match status" value="1"/>
</dbReference>
<organism evidence="11 12">
    <name type="scientific">Tepidibacter formicigenes DSM 15518</name>
    <dbReference type="NCBI Taxonomy" id="1123349"/>
    <lineage>
        <taxon>Bacteria</taxon>
        <taxon>Bacillati</taxon>
        <taxon>Bacillota</taxon>
        <taxon>Clostridia</taxon>
        <taxon>Peptostreptococcales</taxon>
        <taxon>Peptostreptococcaceae</taxon>
        <taxon>Tepidibacter</taxon>
    </lineage>
</organism>
<comment type="subcellular location">
    <subcellularLocation>
        <location evidence="9">Cell membrane</location>
        <topology evidence="9">Peripheral membrane protein</topology>
        <orientation evidence="9">Cytoplasmic side</orientation>
    </subcellularLocation>
</comment>
<evidence type="ECO:0000259" key="10">
    <source>
        <dbReference type="PROSITE" id="PS50893"/>
    </source>
</evidence>
<proteinExistence type="inferred from homology"/>
<dbReference type="PANTHER" id="PTHR24220">
    <property type="entry name" value="IMPORT ATP-BINDING PROTEIN"/>
    <property type="match status" value="1"/>
</dbReference>
<dbReference type="SUPFAM" id="SSF52540">
    <property type="entry name" value="P-loop containing nucleoside triphosphate hydrolases"/>
    <property type="match status" value="1"/>
</dbReference>
<dbReference type="RefSeq" id="WP_072890452.1">
    <property type="nucleotide sequence ID" value="NZ_FRAE01000080.1"/>
</dbReference>
<dbReference type="OrthoDB" id="9802264at2"/>
<evidence type="ECO:0000256" key="1">
    <source>
        <dbReference type="ARBA" id="ARBA00005417"/>
    </source>
</evidence>
<keyword evidence="12" id="KW-1185">Reference proteome</keyword>
<gene>
    <name evidence="9" type="primary">ftsE</name>
    <name evidence="11" type="ORF">SAMN02744037_02466</name>
</gene>
<comment type="similarity">
    <text evidence="1 9">Belongs to the ABC transporter superfamily.</text>
</comment>
<dbReference type="GO" id="GO:0005524">
    <property type="term" value="F:ATP binding"/>
    <property type="evidence" value="ECO:0007669"/>
    <property type="project" value="UniProtKB-UniRule"/>
</dbReference>
<dbReference type="GO" id="GO:0022857">
    <property type="term" value="F:transmembrane transporter activity"/>
    <property type="evidence" value="ECO:0007669"/>
    <property type="project" value="TreeGrafter"/>
</dbReference>
<dbReference type="InterPro" id="IPR027417">
    <property type="entry name" value="P-loop_NTPase"/>
</dbReference>
<evidence type="ECO:0000256" key="8">
    <source>
        <dbReference type="ARBA" id="ARBA00023306"/>
    </source>
</evidence>
<evidence type="ECO:0000256" key="7">
    <source>
        <dbReference type="ARBA" id="ARBA00023136"/>
    </source>
</evidence>
<dbReference type="PROSITE" id="PS00211">
    <property type="entry name" value="ABC_TRANSPORTER_1"/>
    <property type="match status" value="1"/>
</dbReference>
<dbReference type="PANTHER" id="PTHR24220:SF470">
    <property type="entry name" value="CELL DIVISION ATP-BINDING PROTEIN FTSE"/>
    <property type="match status" value="1"/>
</dbReference>
<keyword evidence="3 9" id="KW-1003">Cell membrane</keyword>
<dbReference type="GO" id="GO:0005886">
    <property type="term" value="C:plasma membrane"/>
    <property type="evidence" value="ECO:0007669"/>
    <property type="project" value="UniProtKB-SubCell"/>
</dbReference>
<keyword evidence="4 9" id="KW-0132">Cell division</keyword>
<dbReference type="InterPro" id="IPR003439">
    <property type="entry name" value="ABC_transporter-like_ATP-bd"/>
</dbReference>
<dbReference type="NCBIfam" id="TIGR02673">
    <property type="entry name" value="FtsE"/>
    <property type="match status" value="1"/>
</dbReference>
<dbReference type="InterPro" id="IPR015854">
    <property type="entry name" value="ABC_transpr_LolD-like"/>
</dbReference>
<evidence type="ECO:0000256" key="6">
    <source>
        <dbReference type="ARBA" id="ARBA00022840"/>
    </source>
</evidence>
<dbReference type="GO" id="GO:0016887">
    <property type="term" value="F:ATP hydrolysis activity"/>
    <property type="evidence" value="ECO:0007669"/>
    <property type="project" value="InterPro"/>
</dbReference>
<evidence type="ECO:0000256" key="2">
    <source>
        <dbReference type="ARBA" id="ARBA00020019"/>
    </source>
</evidence>
<accession>A0A1M6SYR4</accession>
<evidence type="ECO:0000256" key="5">
    <source>
        <dbReference type="ARBA" id="ARBA00022741"/>
    </source>
</evidence>
<dbReference type="Proteomes" id="UP000242497">
    <property type="component" value="Unassembled WGS sequence"/>
</dbReference>
<dbReference type="GO" id="GO:0051301">
    <property type="term" value="P:cell division"/>
    <property type="evidence" value="ECO:0007669"/>
    <property type="project" value="UniProtKB-UniRule"/>
</dbReference>
<dbReference type="Gene3D" id="3.40.50.300">
    <property type="entry name" value="P-loop containing nucleotide triphosphate hydrolases"/>
    <property type="match status" value="1"/>
</dbReference>
<name>A0A1M6SYR4_9FIRM</name>
<keyword evidence="7 9" id="KW-0472">Membrane</keyword>
<dbReference type="SMART" id="SM00382">
    <property type="entry name" value="AAA"/>
    <property type="match status" value="1"/>
</dbReference>
<keyword evidence="6 9" id="KW-0067">ATP-binding</keyword>
<reference evidence="12" key="1">
    <citation type="submission" date="2016-11" db="EMBL/GenBank/DDBJ databases">
        <authorList>
            <person name="Varghese N."/>
            <person name="Submissions S."/>
        </authorList>
    </citation>
    <scope>NUCLEOTIDE SEQUENCE [LARGE SCALE GENOMIC DNA]</scope>
    <source>
        <strain evidence="12">DSM 15518</strain>
    </source>
</reference>
<keyword evidence="5 9" id="KW-0547">Nucleotide-binding</keyword>
<dbReference type="InterPro" id="IPR017871">
    <property type="entry name" value="ABC_transporter-like_CS"/>
</dbReference>
<feature type="domain" description="ABC transporter" evidence="10">
    <location>
        <begin position="2"/>
        <end position="228"/>
    </location>
</feature>
<evidence type="ECO:0000256" key="4">
    <source>
        <dbReference type="ARBA" id="ARBA00022618"/>
    </source>
</evidence>
<evidence type="ECO:0000313" key="12">
    <source>
        <dbReference type="Proteomes" id="UP000242497"/>
    </source>
</evidence>
<dbReference type="InterPro" id="IPR003593">
    <property type="entry name" value="AAA+_ATPase"/>
</dbReference>
<dbReference type="EMBL" id="FRAE01000080">
    <property type="protein sequence ID" value="SHK49892.1"/>
    <property type="molecule type" value="Genomic_DNA"/>
</dbReference>
<comment type="subunit">
    <text evidence="9">Homodimer. Forms a membrane-associated complex with FtsX.</text>
</comment>
<evidence type="ECO:0000256" key="3">
    <source>
        <dbReference type="ARBA" id="ARBA00022475"/>
    </source>
</evidence>
<dbReference type="STRING" id="1123349.SAMN02744037_02466"/>
<protein>
    <recommendedName>
        <fullName evidence="2 9">Cell division ATP-binding protein FtsE</fullName>
    </recommendedName>
</protein>
<sequence length="228" mass="25497">MIEFKDVNKTYKNGKVALSNINLKINKGDFVFLVGSSGAGKSTFIKLLLKEKEVTTGKIIIEGQDVTKIPRRKIPKFRRSIGVVFQDFRLLPNKTVYENVAFAMEIIGQSSKNIRRRVPFILGMVGLSEKAKSYPNELSGGEQQRVSIARAIVNNPSLLIADEPTGNLDPSTANEIMNLLVDINRRGTTIIMATHAKDVVDKMRKRVIALDKGKVVKDEERGTYNYDK</sequence>
<dbReference type="Pfam" id="PF00005">
    <property type="entry name" value="ABC_tran"/>
    <property type="match status" value="1"/>
</dbReference>
<evidence type="ECO:0000256" key="9">
    <source>
        <dbReference type="RuleBase" id="RU365094"/>
    </source>
</evidence>
<dbReference type="PROSITE" id="PS50893">
    <property type="entry name" value="ABC_TRANSPORTER_2"/>
    <property type="match status" value="1"/>
</dbReference>
<keyword evidence="8 9" id="KW-0131">Cell cycle</keyword>
<evidence type="ECO:0000313" key="11">
    <source>
        <dbReference type="EMBL" id="SHK49892.1"/>
    </source>
</evidence>
<comment type="function">
    <text evidence="9">Part of the ABC transporter FtsEX involved in cellular division.</text>
</comment>